<sequence length="67" mass="6844">MGEQSGRGHGGPSKVIGGRPAGRGASCAGHVTHRRFTPRGLPSPSVFRRPAAAGGSPRSRRGTARRG</sequence>
<keyword evidence="3" id="KW-1185">Reference proteome</keyword>
<reference evidence="2" key="1">
    <citation type="journal article" date="2019" name="Microbiol. Resour. Announc.">
        <title>Draft Genomic Sequences of Streptomyces misionensis and Streptomyces albidoflavus, bacteria applied for phytopathogen biocontrol.</title>
        <authorList>
            <person name="Pylro V."/>
            <person name="Dias A."/>
            <person name="Andreote F."/>
            <person name="Varani A."/>
            <person name="Andreote C."/>
            <person name="Bernardo E."/>
            <person name="Martins T."/>
        </authorList>
    </citation>
    <scope>NUCLEOTIDE SEQUENCE [LARGE SCALE GENOMIC DNA]</scope>
    <source>
        <strain evidence="2">66</strain>
    </source>
</reference>
<gene>
    <name evidence="2" type="ORF">FRZ03_09105</name>
</gene>
<dbReference type="AlphaFoldDB" id="A0A5C6JY54"/>
<feature type="compositionally biased region" description="Basic residues" evidence="1">
    <location>
        <begin position="58"/>
        <end position="67"/>
    </location>
</feature>
<evidence type="ECO:0000256" key="1">
    <source>
        <dbReference type="SAM" id="MobiDB-lite"/>
    </source>
</evidence>
<dbReference type="Proteomes" id="UP000320481">
    <property type="component" value="Unassembled WGS sequence"/>
</dbReference>
<feature type="compositionally biased region" description="Gly residues" evidence="1">
    <location>
        <begin position="1"/>
        <end position="11"/>
    </location>
</feature>
<feature type="region of interest" description="Disordered" evidence="1">
    <location>
        <begin position="1"/>
        <end position="67"/>
    </location>
</feature>
<protein>
    <submittedName>
        <fullName evidence="2">Uncharacterized protein</fullName>
    </submittedName>
</protein>
<evidence type="ECO:0000313" key="2">
    <source>
        <dbReference type="EMBL" id="TWV53651.1"/>
    </source>
</evidence>
<evidence type="ECO:0000313" key="3">
    <source>
        <dbReference type="Proteomes" id="UP000320481"/>
    </source>
</evidence>
<comment type="caution">
    <text evidence="2">The sequence shown here is derived from an EMBL/GenBank/DDBJ whole genome shotgun (WGS) entry which is preliminary data.</text>
</comment>
<organism evidence="2 3">
    <name type="scientific">Streptomyces misionensis</name>
    <dbReference type="NCBI Taxonomy" id="67331"/>
    <lineage>
        <taxon>Bacteria</taxon>
        <taxon>Bacillati</taxon>
        <taxon>Actinomycetota</taxon>
        <taxon>Actinomycetes</taxon>
        <taxon>Kitasatosporales</taxon>
        <taxon>Streptomycetaceae</taxon>
        <taxon>Streptomyces</taxon>
    </lineage>
</organism>
<dbReference type="EMBL" id="VOGW01000051">
    <property type="protein sequence ID" value="TWV53651.1"/>
    <property type="molecule type" value="Genomic_DNA"/>
</dbReference>
<proteinExistence type="predicted"/>
<accession>A0A5C6JY54</accession>
<name>A0A5C6JY54_9ACTN</name>